<evidence type="ECO:0000259" key="1">
    <source>
        <dbReference type="Pfam" id="PF00535"/>
    </source>
</evidence>
<proteinExistence type="predicted"/>
<dbReference type="InterPro" id="IPR029044">
    <property type="entry name" value="Nucleotide-diphossugar_trans"/>
</dbReference>
<dbReference type="PANTHER" id="PTHR43685:SF11">
    <property type="entry name" value="GLYCOSYLTRANSFERASE TAGX-RELATED"/>
    <property type="match status" value="1"/>
</dbReference>
<dbReference type="PANTHER" id="PTHR43685">
    <property type="entry name" value="GLYCOSYLTRANSFERASE"/>
    <property type="match status" value="1"/>
</dbReference>
<feature type="domain" description="Glycosyltransferase 2-like" evidence="1">
    <location>
        <begin position="7"/>
        <end position="135"/>
    </location>
</feature>
<name>A0A1M5ECC6_9ACTN</name>
<accession>A0A1M5ECC6</accession>
<protein>
    <submittedName>
        <fullName evidence="2">Glycosyl transferase family 2</fullName>
    </submittedName>
</protein>
<dbReference type="Proteomes" id="UP000184471">
    <property type="component" value="Unassembled WGS sequence"/>
</dbReference>
<reference evidence="2 3" key="1">
    <citation type="submission" date="2016-11" db="EMBL/GenBank/DDBJ databases">
        <authorList>
            <person name="Jaros S."/>
            <person name="Januszkiewicz K."/>
            <person name="Wedrychowicz H."/>
        </authorList>
    </citation>
    <scope>NUCLEOTIDE SEQUENCE [LARGE SCALE GENOMIC DNA]</scope>
    <source>
        <strain evidence="2 3">DSM 45408</strain>
    </source>
</reference>
<gene>
    <name evidence="2" type="ORF">SAMN05444351_0738</name>
</gene>
<dbReference type="RefSeq" id="WP_073418662.1">
    <property type="nucleotide sequence ID" value="NZ_FQVX01000001.1"/>
</dbReference>
<evidence type="ECO:0000313" key="3">
    <source>
        <dbReference type="Proteomes" id="UP000184471"/>
    </source>
</evidence>
<sequence length="435" mass="45674">MSEPLVSVLVPTYNGERFLAEALASALGQTHRRLEVLVGDDASTDGTAELLAGVAEADPRVRVIRHGRNVGAFENPVRLLEAARGEYVKYLLHDDVLAPDCVETLVAGMQAAPDVSLAFSHRTRIDEDGNRLPADATPLLTRTGLVDGTSLGDAVLEYTRNVVGELTTCLFRRSDVDPAALWRVDGVQLAANGDVALWLGLLAGRRAFYTERPLSSFRVHGGQRSASPALVAAGTRDWPLLIDWGRRLGYLADPAREYNAHAEVLRTAAQVHAALPGSPDGALALEAAFLATARLAELRSGAAGDLDRPLAERAHGPRLLGTLAQGLDVLARVHPFAVAAPRPDAGEVAATVGALRDVAAAGVAQRLVLAVDPADVAAVVPLVEAALAEGSDVDVELVPTDDPASLVPAPWLAVAPPGRSWHVGRAAAVWSVRAG</sequence>
<evidence type="ECO:0000313" key="2">
    <source>
        <dbReference type="EMBL" id="SHF76899.1"/>
    </source>
</evidence>
<dbReference type="GO" id="GO:0016740">
    <property type="term" value="F:transferase activity"/>
    <property type="evidence" value="ECO:0007669"/>
    <property type="project" value="UniProtKB-KW"/>
</dbReference>
<dbReference type="Pfam" id="PF00535">
    <property type="entry name" value="Glycos_transf_2"/>
    <property type="match status" value="1"/>
</dbReference>
<dbReference type="OrthoDB" id="9798249at2"/>
<keyword evidence="2" id="KW-0808">Transferase</keyword>
<dbReference type="Gene3D" id="3.90.550.10">
    <property type="entry name" value="Spore Coat Polysaccharide Biosynthesis Protein SpsA, Chain A"/>
    <property type="match status" value="1"/>
</dbReference>
<keyword evidence="3" id="KW-1185">Reference proteome</keyword>
<dbReference type="STRING" id="1070870.SAMN05444351_0738"/>
<dbReference type="InterPro" id="IPR001173">
    <property type="entry name" value="Glyco_trans_2-like"/>
</dbReference>
<dbReference type="AlphaFoldDB" id="A0A1M5ECC6"/>
<dbReference type="SUPFAM" id="SSF53448">
    <property type="entry name" value="Nucleotide-diphospho-sugar transferases"/>
    <property type="match status" value="1"/>
</dbReference>
<dbReference type="EMBL" id="FQVX01000001">
    <property type="protein sequence ID" value="SHF76899.1"/>
    <property type="molecule type" value="Genomic_DNA"/>
</dbReference>
<dbReference type="InterPro" id="IPR050834">
    <property type="entry name" value="Glycosyltransf_2"/>
</dbReference>
<organism evidence="2 3">
    <name type="scientific">Geodermatophilus nigrescens</name>
    <dbReference type="NCBI Taxonomy" id="1070870"/>
    <lineage>
        <taxon>Bacteria</taxon>
        <taxon>Bacillati</taxon>
        <taxon>Actinomycetota</taxon>
        <taxon>Actinomycetes</taxon>
        <taxon>Geodermatophilales</taxon>
        <taxon>Geodermatophilaceae</taxon>
        <taxon>Geodermatophilus</taxon>
    </lineage>
</organism>